<dbReference type="Proteomes" id="UP000199206">
    <property type="component" value="Unassembled WGS sequence"/>
</dbReference>
<keyword evidence="2" id="KW-0489">Methyltransferase</keyword>
<dbReference type="OrthoDB" id="9342567at2"/>
<sequence>MLRSFRLLASALMLTALPASIALSQGGKVSAPAPSAAIQAALADPARADQAADDARRQAAAVIAFAGVKPGDSVIDFLPGAGYWTRIFSPLVGPGGHVDALWPSIAAKYAEKQLPALQARGLTNVTAEVQSSPFPTVAKPVDLFWTVQNYHDIPAAGIAQFNAAVLKALKPGGIYLIVDHADARGALPSAAGNKHRIDPAVVRSQVQAAGFRFVGQSSVLANPADDHSKPVFDPAVRGHTDQFVFKFRKP</sequence>
<dbReference type="Gene3D" id="3.40.50.150">
    <property type="entry name" value="Vaccinia Virus protein VP39"/>
    <property type="match status" value="1"/>
</dbReference>
<evidence type="ECO:0000313" key="3">
    <source>
        <dbReference type="Proteomes" id="UP000199206"/>
    </source>
</evidence>
<proteinExistence type="predicted"/>
<name>A0A1H8H7V0_9SPHN</name>
<dbReference type="GO" id="GO:0032259">
    <property type="term" value="P:methylation"/>
    <property type="evidence" value="ECO:0007669"/>
    <property type="project" value="UniProtKB-KW"/>
</dbReference>
<keyword evidence="2" id="KW-0808">Transferase</keyword>
<dbReference type="GO" id="GO:0008168">
    <property type="term" value="F:methyltransferase activity"/>
    <property type="evidence" value="ECO:0007669"/>
    <property type="project" value="UniProtKB-KW"/>
</dbReference>
<dbReference type="InterPro" id="IPR016980">
    <property type="entry name" value="S-AdoMet-dep_MeTrfase_Alr7345"/>
</dbReference>
<keyword evidence="1" id="KW-0732">Signal</keyword>
<dbReference type="RefSeq" id="WP_093666489.1">
    <property type="nucleotide sequence ID" value="NZ_FOCF01000008.1"/>
</dbReference>
<organism evidence="2 3">
    <name type="scientific">Sphingomonas gellani</name>
    <dbReference type="NCBI Taxonomy" id="1166340"/>
    <lineage>
        <taxon>Bacteria</taxon>
        <taxon>Pseudomonadati</taxon>
        <taxon>Pseudomonadota</taxon>
        <taxon>Alphaproteobacteria</taxon>
        <taxon>Sphingomonadales</taxon>
        <taxon>Sphingomonadaceae</taxon>
        <taxon>Sphingomonas</taxon>
    </lineage>
</organism>
<dbReference type="AlphaFoldDB" id="A0A1H8H7V0"/>
<feature type="chain" id="PRO_5011686014" evidence="1">
    <location>
        <begin position="22"/>
        <end position="250"/>
    </location>
</feature>
<gene>
    <name evidence="2" type="ORF">SAMN05192583_2963</name>
</gene>
<dbReference type="PIRSF" id="PIRSF031679">
    <property type="entry name" value="Mtase_Alr7345_prd"/>
    <property type="match status" value="1"/>
</dbReference>
<reference evidence="3" key="1">
    <citation type="submission" date="2016-10" db="EMBL/GenBank/DDBJ databases">
        <authorList>
            <person name="Varghese N."/>
            <person name="Submissions S."/>
        </authorList>
    </citation>
    <scope>NUCLEOTIDE SEQUENCE [LARGE SCALE GENOMIC DNA]</scope>
    <source>
        <strain evidence="3">S6-262</strain>
    </source>
</reference>
<protein>
    <submittedName>
        <fullName evidence="2">Predicted methyltransferase</fullName>
    </submittedName>
</protein>
<evidence type="ECO:0000256" key="1">
    <source>
        <dbReference type="SAM" id="SignalP"/>
    </source>
</evidence>
<feature type="signal peptide" evidence="1">
    <location>
        <begin position="1"/>
        <end position="21"/>
    </location>
</feature>
<evidence type="ECO:0000313" key="2">
    <source>
        <dbReference type="EMBL" id="SEN52391.1"/>
    </source>
</evidence>
<dbReference type="STRING" id="1166340.SAMN05192583_2963"/>
<dbReference type="SUPFAM" id="SSF53335">
    <property type="entry name" value="S-adenosyl-L-methionine-dependent methyltransferases"/>
    <property type="match status" value="1"/>
</dbReference>
<keyword evidence="3" id="KW-1185">Reference proteome</keyword>
<accession>A0A1H8H7V0</accession>
<dbReference type="EMBL" id="FOCF01000008">
    <property type="protein sequence ID" value="SEN52391.1"/>
    <property type="molecule type" value="Genomic_DNA"/>
</dbReference>
<dbReference type="InterPro" id="IPR029063">
    <property type="entry name" value="SAM-dependent_MTases_sf"/>
</dbReference>